<comment type="caution">
    <text evidence="7">The sequence shown here is derived from an EMBL/GenBank/DDBJ whole genome shotgun (WGS) entry which is preliminary data.</text>
</comment>
<dbReference type="InterPro" id="IPR021858">
    <property type="entry name" value="Fun_TF"/>
</dbReference>
<evidence type="ECO:0000313" key="7">
    <source>
        <dbReference type="EMBL" id="OKO93417.1"/>
    </source>
</evidence>
<dbReference type="EMBL" id="MNBE01000725">
    <property type="protein sequence ID" value="OKO93417.1"/>
    <property type="molecule type" value="Genomic_DNA"/>
</dbReference>
<evidence type="ECO:0000256" key="6">
    <source>
        <dbReference type="ARBA" id="ARBA00023242"/>
    </source>
</evidence>
<accession>A0A1Q5SZI2</accession>
<evidence type="ECO:0000313" key="8">
    <source>
        <dbReference type="Proteomes" id="UP000186955"/>
    </source>
</evidence>
<protein>
    <recommendedName>
        <fullName evidence="9">C6 zinc finger domain protein</fullName>
    </recommendedName>
</protein>
<evidence type="ECO:0000256" key="1">
    <source>
        <dbReference type="ARBA" id="ARBA00022723"/>
    </source>
</evidence>
<evidence type="ECO:0000256" key="4">
    <source>
        <dbReference type="ARBA" id="ARBA00023125"/>
    </source>
</evidence>
<reference evidence="7 8" key="1">
    <citation type="submission" date="2016-10" db="EMBL/GenBank/DDBJ databases">
        <title>Genome sequence of the ascomycete fungus Penicillium subrubescens.</title>
        <authorList>
            <person name="De Vries R.P."/>
            <person name="Peng M."/>
            <person name="Dilokpimol A."/>
            <person name="Hilden K."/>
            <person name="Makela M.R."/>
            <person name="Grigoriev I."/>
            <person name="Riley R."/>
            <person name="Granchi Z."/>
        </authorList>
    </citation>
    <scope>NUCLEOTIDE SEQUENCE [LARGE SCALE GENOMIC DNA]</scope>
    <source>
        <strain evidence="7 8">CBS 132785</strain>
    </source>
</reference>
<evidence type="ECO:0008006" key="9">
    <source>
        <dbReference type="Google" id="ProtNLM"/>
    </source>
</evidence>
<keyword evidence="2" id="KW-0862">Zinc</keyword>
<proteinExistence type="predicted"/>
<evidence type="ECO:0000256" key="2">
    <source>
        <dbReference type="ARBA" id="ARBA00022833"/>
    </source>
</evidence>
<dbReference type="STRING" id="1316194.A0A1Q5SZI2"/>
<dbReference type="PANTHER" id="PTHR36206">
    <property type="entry name" value="ASPERCRYPTIN BIOSYNTHESIS CLUSTER-SPECIFIC TRANSCRIPTION REGULATOR ATNN-RELATED"/>
    <property type="match status" value="1"/>
</dbReference>
<dbReference type="Proteomes" id="UP000186955">
    <property type="component" value="Unassembled WGS sequence"/>
</dbReference>
<sequence>MNGFFDSCLWKDLILPMSHSERAVIHAVVALATLHEDLQLRGAPLSRENLANRRQKFAIGQYGRSLAALNERRYSQDPKLRDIILTCCLLFVVINVLRGQYDPALLHLKNGLAIVEEERRYFHEGSGVVRTAAEKTLLAIITRLETQSVFFGPPPGTESALSFLHDRLDGTLFKTVQEVQVVSDRILASSVRFFAAVSRFPVKDRVAQLHPGLSDAQSKLIAQYREFRQQLDMSMTQCLHPTSLKEQRGLDLIILHHISFSILVETLLCGEDQSIYDDYSSNFQQMLFLSNKISQSFKDESNSSTRPTLLLDMGIIPSLFFICWKCRDFDLKHQALNVLEEWSHREGIWDSRLFSIFARQVIQLEKEAMAASSNPGSWSNIPQDHSLEVSQDQSHVILRYQTHEPGKGVLKQERIIPLDEDE</sequence>
<keyword evidence="3" id="KW-0805">Transcription regulation</keyword>
<keyword evidence="5" id="KW-0804">Transcription</keyword>
<keyword evidence="4" id="KW-0238">DNA-binding</keyword>
<keyword evidence="6" id="KW-0539">Nucleus</keyword>
<dbReference type="GO" id="GO:0003677">
    <property type="term" value="F:DNA binding"/>
    <property type="evidence" value="ECO:0007669"/>
    <property type="project" value="UniProtKB-KW"/>
</dbReference>
<dbReference type="GO" id="GO:0046872">
    <property type="term" value="F:metal ion binding"/>
    <property type="evidence" value="ECO:0007669"/>
    <property type="project" value="UniProtKB-KW"/>
</dbReference>
<gene>
    <name evidence="7" type="ORF">PENSUB_12480</name>
</gene>
<dbReference type="Pfam" id="PF11951">
    <property type="entry name" value="Fungal_trans_2"/>
    <property type="match status" value="1"/>
</dbReference>
<dbReference type="PANTHER" id="PTHR36206:SF16">
    <property type="entry name" value="TRANSCRIPTION FACTOR DOMAIN-CONTAINING PROTEIN-RELATED"/>
    <property type="match status" value="1"/>
</dbReference>
<organism evidence="7 8">
    <name type="scientific">Penicillium subrubescens</name>
    <dbReference type="NCBI Taxonomy" id="1316194"/>
    <lineage>
        <taxon>Eukaryota</taxon>
        <taxon>Fungi</taxon>
        <taxon>Dikarya</taxon>
        <taxon>Ascomycota</taxon>
        <taxon>Pezizomycotina</taxon>
        <taxon>Eurotiomycetes</taxon>
        <taxon>Eurotiomycetidae</taxon>
        <taxon>Eurotiales</taxon>
        <taxon>Aspergillaceae</taxon>
        <taxon>Penicillium</taxon>
    </lineage>
</organism>
<evidence type="ECO:0000256" key="5">
    <source>
        <dbReference type="ARBA" id="ARBA00023163"/>
    </source>
</evidence>
<keyword evidence="8" id="KW-1185">Reference proteome</keyword>
<keyword evidence="1" id="KW-0479">Metal-binding</keyword>
<evidence type="ECO:0000256" key="3">
    <source>
        <dbReference type="ARBA" id="ARBA00023015"/>
    </source>
</evidence>
<dbReference type="AlphaFoldDB" id="A0A1Q5SZI2"/>
<name>A0A1Q5SZI2_9EURO</name>
<dbReference type="InterPro" id="IPR052360">
    <property type="entry name" value="Transcr_Regulatory_Proteins"/>
</dbReference>